<gene>
    <name evidence="7" type="ORF">D0817_07050</name>
</gene>
<comment type="caution">
    <text evidence="7">The sequence shown here is derived from an EMBL/GenBank/DDBJ whole genome shotgun (WGS) entry which is preliminary data.</text>
</comment>
<evidence type="ECO:0000256" key="2">
    <source>
        <dbReference type="ARBA" id="ARBA00023008"/>
    </source>
</evidence>
<evidence type="ECO:0000256" key="3">
    <source>
        <dbReference type="PIRSR" id="PIRSR603782-1"/>
    </source>
</evidence>
<keyword evidence="3" id="KW-0479">Metal-binding</keyword>
<accession>A0A434A928</accession>
<dbReference type="Proteomes" id="UP000288102">
    <property type="component" value="Unassembled WGS sequence"/>
</dbReference>
<comment type="similarity">
    <text evidence="1">Belongs to the SCO1/2 family.</text>
</comment>
<dbReference type="PROSITE" id="PS51352">
    <property type="entry name" value="THIOREDOXIN_2"/>
    <property type="match status" value="1"/>
</dbReference>
<keyword evidence="5" id="KW-0472">Membrane</keyword>
<evidence type="ECO:0000313" key="7">
    <source>
        <dbReference type="EMBL" id="RUT70901.1"/>
    </source>
</evidence>
<dbReference type="AlphaFoldDB" id="A0A434A928"/>
<organism evidence="7 8">
    <name type="scientific">Flavobacterium cupreum</name>
    <dbReference type="NCBI Taxonomy" id="2133766"/>
    <lineage>
        <taxon>Bacteria</taxon>
        <taxon>Pseudomonadati</taxon>
        <taxon>Bacteroidota</taxon>
        <taxon>Flavobacteriia</taxon>
        <taxon>Flavobacteriales</taxon>
        <taxon>Flavobacteriaceae</taxon>
        <taxon>Flavobacterium</taxon>
    </lineage>
</organism>
<dbReference type="Pfam" id="PF02630">
    <property type="entry name" value="SCO1-SenC"/>
    <property type="match status" value="1"/>
</dbReference>
<dbReference type="RefSeq" id="WP_127337683.1">
    <property type="nucleotide sequence ID" value="NZ_QWDM01000004.1"/>
</dbReference>
<reference evidence="8" key="1">
    <citation type="journal article" date="2019" name="Syst. Appl. Microbiol.">
        <title>Flavobacterium circumlabens sp. nov. and Flavobacterium cupreum sp. nov., two psychrotrophic species isolated from Antarctic environmental samples.</title>
        <authorList>
            <person name="Kralova S."/>
            <person name="Busse H.-J."/>
            <person name="Svec P."/>
            <person name="Maslanova I."/>
            <person name="Stankova E."/>
            <person name="Bartak M."/>
            <person name="Sedlacek I."/>
        </authorList>
    </citation>
    <scope>NUCLEOTIDE SEQUENCE [LARGE SCALE GENOMIC DNA]</scope>
    <source>
        <strain evidence="8">CCM 8825</strain>
    </source>
</reference>
<proteinExistence type="inferred from homology"/>
<dbReference type="SUPFAM" id="SSF52833">
    <property type="entry name" value="Thioredoxin-like"/>
    <property type="match status" value="1"/>
</dbReference>
<keyword evidence="5" id="KW-0812">Transmembrane</keyword>
<dbReference type="PANTHER" id="PTHR12151:SF25">
    <property type="entry name" value="LINALOOL DEHYDRATASE_ISOMERASE DOMAIN-CONTAINING PROTEIN"/>
    <property type="match status" value="1"/>
</dbReference>
<dbReference type="PANTHER" id="PTHR12151">
    <property type="entry name" value="ELECTRON TRANSPORT PROTIN SCO1/SENC FAMILY MEMBER"/>
    <property type="match status" value="1"/>
</dbReference>
<feature type="disulfide bond" description="Redox-active" evidence="4">
    <location>
        <begin position="92"/>
        <end position="96"/>
    </location>
</feature>
<keyword evidence="5" id="KW-1133">Transmembrane helix</keyword>
<dbReference type="OrthoDB" id="9811998at2"/>
<evidence type="ECO:0000256" key="1">
    <source>
        <dbReference type="ARBA" id="ARBA00010996"/>
    </source>
</evidence>
<keyword evidence="8" id="KW-1185">Reference proteome</keyword>
<keyword evidence="4" id="KW-1015">Disulfide bond</keyword>
<dbReference type="InterPro" id="IPR003782">
    <property type="entry name" value="SCO1/SenC"/>
</dbReference>
<evidence type="ECO:0000313" key="8">
    <source>
        <dbReference type="Proteomes" id="UP000288102"/>
    </source>
</evidence>
<dbReference type="EMBL" id="QWDM01000004">
    <property type="protein sequence ID" value="RUT70901.1"/>
    <property type="molecule type" value="Genomic_DNA"/>
</dbReference>
<feature type="transmembrane region" description="Helical" evidence="5">
    <location>
        <begin position="6"/>
        <end position="26"/>
    </location>
</feature>
<dbReference type="GO" id="GO:0046872">
    <property type="term" value="F:metal ion binding"/>
    <property type="evidence" value="ECO:0007669"/>
    <property type="project" value="UniProtKB-KW"/>
</dbReference>
<feature type="binding site" evidence="3">
    <location>
        <position position="92"/>
    </location>
    <ligand>
        <name>Cu cation</name>
        <dbReference type="ChEBI" id="CHEBI:23378"/>
    </ligand>
</feature>
<evidence type="ECO:0000256" key="4">
    <source>
        <dbReference type="PIRSR" id="PIRSR603782-2"/>
    </source>
</evidence>
<dbReference type="InterPro" id="IPR013766">
    <property type="entry name" value="Thioredoxin_domain"/>
</dbReference>
<feature type="domain" description="Thioredoxin" evidence="6">
    <location>
        <begin position="54"/>
        <end position="221"/>
    </location>
</feature>
<feature type="binding site" evidence="3">
    <location>
        <position position="96"/>
    </location>
    <ligand>
        <name>Cu cation</name>
        <dbReference type="ChEBI" id="CHEBI:23378"/>
    </ligand>
</feature>
<dbReference type="CDD" id="cd02968">
    <property type="entry name" value="SCO"/>
    <property type="match status" value="1"/>
</dbReference>
<sequence>MFKNKSYIGISFIILIFGIYAVPKIVDRVKNGEIVKGNRLDNVGSKNSKSDSKLLTIGPAPKFELTNQDNLKISNETYKGKVYVLEFFFTTCPSICPKMNLSMLEIEKTFFGNPNFGIVSITIDPGHDTPQILKDHAKLLGVKSSNWNFLTGDKAVIMDLSNKGFNLYAGENAKVNGGFEHSGLFALIDKDGNIRCRKDDFGNPILYYDGLDKKGVRDIQEDIKILLEE</sequence>
<protein>
    <submittedName>
        <fullName evidence="7">SCO family protein</fullName>
    </submittedName>
</protein>
<evidence type="ECO:0000259" key="6">
    <source>
        <dbReference type="PROSITE" id="PS51352"/>
    </source>
</evidence>
<keyword evidence="2 3" id="KW-0186">Copper</keyword>
<feature type="binding site" evidence="3">
    <location>
        <position position="181"/>
    </location>
    <ligand>
        <name>Cu cation</name>
        <dbReference type="ChEBI" id="CHEBI:23378"/>
    </ligand>
</feature>
<evidence type="ECO:0000256" key="5">
    <source>
        <dbReference type="SAM" id="Phobius"/>
    </source>
</evidence>
<name>A0A434A928_9FLAO</name>
<dbReference type="Gene3D" id="3.40.30.10">
    <property type="entry name" value="Glutaredoxin"/>
    <property type="match status" value="1"/>
</dbReference>
<dbReference type="InterPro" id="IPR036249">
    <property type="entry name" value="Thioredoxin-like_sf"/>
</dbReference>